<sequence length="305" mass="33323">MAKYIIKRIAMAIVTIFAVATVTFFVMNMVPGGPFMSEKAISPQAQAALNEKYGLDKPLSEQYITYMKDLLHGNLGLSVKQRGRTVNMIIETKFPVSAKIGGIAILTAVLVGVPLGSIAAFKRGTAIDNIIIIFSTCGIAVPSFVVCTILMYVLSLKLGLLPTFGLASWKNYIMPVMALSFYPSSYIARLMRSSMLDVMGQDYMRTARAKGLSQMVSIFKHALRNAVLPVVTYLGPLLAYTVTGSFIVEKIFTIPGLGSEFIGSITGRDYPLIMGTTIFLATLMVIMNVLVDVAYKFIDPRINLK</sequence>
<dbReference type="EMBL" id="JPME01000015">
    <property type="protein sequence ID" value="KEZ89663.1"/>
    <property type="molecule type" value="Genomic_DNA"/>
</dbReference>
<dbReference type="SUPFAM" id="SSF161098">
    <property type="entry name" value="MetI-like"/>
    <property type="match status" value="1"/>
</dbReference>
<gene>
    <name evidence="9" type="ORF">IO98_13285</name>
</gene>
<dbReference type="InterPro" id="IPR000515">
    <property type="entry name" value="MetI-like"/>
</dbReference>
<dbReference type="Gene3D" id="1.10.3720.10">
    <property type="entry name" value="MetI-like"/>
    <property type="match status" value="1"/>
</dbReference>
<evidence type="ECO:0000259" key="8">
    <source>
        <dbReference type="PROSITE" id="PS50928"/>
    </source>
</evidence>
<reference evidence="9 10" key="1">
    <citation type="submission" date="2014-07" db="EMBL/GenBank/DDBJ databases">
        <title>Draft genome of Clostridium celerecrescens 152B isolated from sediments associated with methane hydrate from Krishna Godavari basin.</title>
        <authorList>
            <person name="Honkalas V.S."/>
            <person name="Dabir A.P."/>
            <person name="Arora P."/>
            <person name="Dhakephalkar P.K."/>
        </authorList>
    </citation>
    <scope>NUCLEOTIDE SEQUENCE [LARGE SCALE GENOMIC DNA]</scope>
    <source>
        <strain evidence="9 10">152B</strain>
    </source>
</reference>
<feature type="transmembrane region" description="Helical" evidence="7">
    <location>
        <begin position="100"/>
        <end position="121"/>
    </location>
</feature>
<dbReference type="InterPro" id="IPR035906">
    <property type="entry name" value="MetI-like_sf"/>
</dbReference>
<comment type="caution">
    <text evidence="9">The sequence shown here is derived from an EMBL/GenBank/DDBJ whole genome shotgun (WGS) entry which is preliminary data.</text>
</comment>
<dbReference type="InterPro" id="IPR045621">
    <property type="entry name" value="BPD_transp_1_N"/>
</dbReference>
<dbReference type="STRING" id="29354.IO98_13285"/>
<keyword evidence="4 7" id="KW-0812">Transmembrane</keyword>
<feature type="transmembrane region" description="Helical" evidence="7">
    <location>
        <begin position="130"/>
        <end position="152"/>
    </location>
</feature>
<keyword evidence="10" id="KW-1185">Reference proteome</keyword>
<dbReference type="OrthoDB" id="9806409at2"/>
<feature type="domain" description="ABC transmembrane type-1" evidence="8">
    <location>
        <begin position="94"/>
        <end position="291"/>
    </location>
</feature>
<dbReference type="AlphaFoldDB" id="A0A084JL29"/>
<evidence type="ECO:0000313" key="9">
    <source>
        <dbReference type="EMBL" id="KEZ89663.1"/>
    </source>
</evidence>
<feature type="transmembrane region" description="Helical" evidence="7">
    <location>
        <begin position="230"/>
        <end position="252"/>
    </location>
</feature>
<comment type="subcellular location">
    <subcellularLocation>
        <location evidence="1 7">Cell membrane</location>
        <topology evidence="1 7">Multi-pass membrane protein</topology>
    </subcellularLocation>
</comment>
<keyword evidence="2 7" id="KW-0813">Transport</keyword>
<keyword evidence="5 7" id="KW-1133">Transmembrane helix</keyword>
<dbReference type="PANTHER" id="PTHR43163:SF6">
    <property type="entry name" value="DIPEPTIDE TRANSPORT SYSTEM PERMEASE PROTEIN DPPB-RELATED"/>
    <property type="match status" value="1"/>
</dbReference>
<feature type="transmembrane region" description="Helical" evidence="7">
    <location>
        <begin position="172"/>
        <end position="191"/>
    </location>
</feature>
<evidence type="ECO:0000256" key="1">
    <source>
        <dbReference type="ARBA" id="ARBA00004651"/>
    </source>
</evidence>
<dbReference type="PROSITE" id="PS50928">
    <property type="entry name" value="ABC_TM1"/>
    <property type="match status" value="1"/>
</dbReference>
<dbReference type="Pfam" id="PF00528">
    <property type="entry name" value="BPD_transp_1"/>
    <property type="match status" value="1"/>
</dbReference>
<evidence type="ECO:0000313" key="10">
    <source>
        <dbReference type="Proteomes" id="UP000028525"/>
    </source>
</evidence>
<protein>
    <submittedName>
        <fullName evidence="9">Peptide ABC transporter permease</fullName>
    </submittedName>
</protein>
<evidence type="ECO:0000256" key="3">
    <source>
        <dbReference type="ARBA" id="ARBA00022475"/>
    </source>
</evidence>
<name>A0A084JL29_9FIRM</name>
<keyword evidence="6 7" id="KW-0472">Membrane</keyword>
<dbReference type="Proteomes" id="UP000028525">
    <property type="component" value="Unassembled WGS sequence"/>
</dbReference>
<dbReference type="GO" id="GO:0005886">
    <property type="term" value="C:plasma membrane"/>
    <property type="evidence" value="ECO:0007669"/>
    <property type="project" value="UniProtKB-SubCell"/>
</dbReference>
<evidence type="ECO:0000256" key="5">
    <source>
        <dbReference type="ARBA" id="ARBA00022989"/>
    </source>
</evidence>
<dbReference type="GO" id="GO:0055085">
    <property type="term" value="P:transmembrane transport"/>
    <property type="evidence" value="ECO:0007669"/>
    <property type="project" value="InterPro"/>
</dbReference>
<organism evidence="9 10">
    <name type="scientific">Lacrimispora celerecrescens</name>
    <dbReference type="NCBI Taxonomy" id="29354"/>
    <lineage>
        <taxon>Bacteria</taxon>
        <taxon>Bacillati</taxon>
        <taxon>Bacillota</taxon>
        <taxon>Clostridia</taxon>
        <taxon>Lachnospirales</taxon>
        <taxon>Lachnospiraceae</taxon>
        <taxon>Lacrimispora</taxon>
    </lineage>
</organism>
<evidence type="ECO:0000256" key="4">
    <source>
        <dbReference type="ARBA" id="ARBA00022692"/>
    </source>
</evidence>
<feature type="transmembrane region" description="Helical" evidence="7">
    <location>
        <begin position="272"/>
        <end position="295"/>
    </location>
</feature>
<keyword evidence="3" id="KW-1003">Cell membrane</keyword>
<dbReference type="Pfam" id="PF19300">
    <property type="entry name" value="BPD_transp_1_N"/>
    <property type="match status" value="1"/>
</dbReference>
<evidence type="ECO:0000256" key="2">
    <source>
        <dbReference type="ARBA" id="ARBA00022448"/>
    </source>
</evidence>
<accession>A0A084JL29</accession>
<feature type="transmembrane region" description="Helical" evidence="7">
    <location>
        <begin position="9"/>
        <end position="30"/>
    </location>
</feature>
<evidence type="ECO:0000256" key="7">
    <source>
        <dbReference type="RuleBase" id="RU363032"/>
    </source>
</evidence>
<dbReference type="PANTHER" id="PTHR43163">
    <property type="entry name" value="DIPEPTIDE TRANSPORT SYSTEM PERMEASE PROTEIN DPPB-RELATED"/>
    <property type="match status" value="1"/>
</dbReference>
<proteinExistence type="inferred from homology"/>
<dbReference type="CDD" id="cd06261">
    <property type="entry name" value="TM_PBP2"/>
    <property type="match status" value="1"/>
</dbReference>
<evidence type="ECO:0000256" key="6">
    <source>
        <dbReference type="ARBA" id="ARBA00023136"/>
    </source>
</evidence>
<comment type="similarity">
    <text evidence="7">Belongs to the binding-protein-dependent transport system permease family.</text>
</comment>
<dbReference type="RefSeq" id="WP_038281699.1">
    <property type="nucleotide sequence ID" value="NZ_JPME01000015.1"/>
</dbReference>